<dbReference type="GO" id="GO:0005789">
    <property type="term" value="C:endoplasmic reticulum membrane"/>
    <property type="evidence" value="ECO:0007669"/>
    <property type="project" value="TreeGrafter"/>
</dbReference>
<reference evidence="19" key="1">
    <citation type="journal article" date="2016" name="Mol. Biol. Evol.">
        <title>Novel hydrogenosomes in the microaerophilic jakobid Stygiella incarcerata.</title>
        <authorList>
            <person name="Leger M.M."/>
            <person name="Eme L."/>
            <person name="Hug L.A."/>
            <person name="Roger A.J."/>
        </authorList>
    </citation>
    <scope>NUCLEOTIDE SEQUENCE</scope>
</reference>
<evidence type="ECO:0000256" key="15">
    <source>
        <dbReference type="ARBA" id="ARBA00023264"/>
    </source>
</evidence>
<evidence type="ECO:0000256" key="17">
    <source>
        <dbReference type="RuleBase" id="RU003938"/>
    </source>
</evidence>
<keyword evidence="14 16" id="KW-0594">Phospholipid biosynthesis</keyword>
<feature type="transmembrane region" description="Helical" evidence="16">
    <location>
        <begin position="76"/>
        <end position="99"/>
    </location>
</feature>
<keyword evidence="9 16" id="KW-0812">Transmembrane</keyword>
<gene>
    <name evidence="19" type="primary">CDS</name>
</gene>
<feature type="transmembrane region" description="Helical" evidence="16">
    <location>
        <begin position="151"/>
        <end position="171"/>
    </location>
</feature>
<dbReference type="Pfam" id="PF01148">
    <property type="entry name" value="CTP_transf_1"/>
    <property type="match status" value="1"/>
</dbReference>
<name>A0A192ZJ56_9EUKA</name>
<evidence type="ECO:0000256" key="14">
    <source>
        <dbReference type="ARBA" id="ARBA00023209"/>
    </source>
</evidence>
<evidence type="ECO:0000256" key="7">
    <source>
        <dbReference type="ARBA" id="ARBA00022516"/>
    </source>
</evidence>
<protein>
    <recommendedName>
        <fullName evidence="6 16">Phosphatidate cytidylyltransferase</fullName>
        <ecNumber evidence="6 16">2.7.7.41</ecNumber>
    </recommendedName>
</protein>
<evidence type="ECO:0000256" key="6">
    <source>
        <dbReference type="ARBA" id="ARBA00012487"/>
    </source>
</evidence>
<feature type="compositionally biased region" description="Basic and acidic residues" evidence="18">
    <location>
        <begin position="36"/>
        <end position="45"/>
    </location>
</feature>
<keyword evidence="7 16" id="KW-0444">Lipid biosynthesis</keyword>
<feature type="transmembrane region" description="Helical" evidence="16">
    <location>
        <begin position="50"/>
        <end position="70"/>
    </location>
</feature>
<evidence type="ECO:0000256" key="16">
    <source>
        <dbReference type="PIRNR" id="PIRNR018269"/>
    </source>
</evidence>
<keyword evidence="12 16" id="KW-0443">Lipid metabolism</keyword>
<accession>A0A192ZJ56</accession>
<evidence type="ECO:0000256" key="10">
    <source>
        <dbReference type="ARBA" id="ARBA00022695"/>
    </source>
</evidence>
<dbReference type="InterPro" id="IPR000374">
    <property type="entry name" value="PC_trans"/>
</dbReference>
<dbReference type="GO" id="GO:0016024">
    <property type="term" value="P:CDP-diacylglycerol biosynthetic process"/>
    <property type="evidence" value="ECO:0007669"/>
    <property type="project" value="UniProtKB-UniRule"/>
</dbReference>
<organism evidence="19">
    <name type="scientific">Stygiella incarcerata</name>
    <dbReference type="NCBI Taxonomy" id="1712417"/>
    <lineage>
        <taxon>Eukaryota</taxon>
        <taxon>Discoba</taxon>
        <taxon>Jakobida</taxon>
        <taxon>Andalucina</taxon>
        <taxon>Stygiellidae</taxon>
        <taxon>Stygiella</taxon>
    </lineage>
</organism>
<dbReference type="AlphaFoldDB" id="A0A192ZJ56"/>
<feature type="transmembrane region" description="Helical" evidence="16">
    <location>
        <begin position="183"/>
        <end position="201"/>
    </location>
</feature>
<dbReference type="InterPro" id="IPR016720">
    <property type="entry name" value="PC_Trfase_euk"/>
</dbReference>
<feature type="transmembrane region" description="Helical" evidence="16">
    <location>
        <begin position="120"/>
        <end position="139"/>
    </location>
</feature>
<comment type="pathway">
    <text evidence="3 16 17">Phospholipid metabolism; CDP-diacylglycerol biosynthesis; CDP-diacylglycerol from sn-glycerol 3-phosphate: step 3/3.</text>
</comment>
<dbReference type="PIRSF" id="PIRSF018269">
    <property type="entry name" value="PC_trans_euk"/>
    <property type="match status" value="1"/>
</dbReference>
<evidence type="ECO:0000256" key="3">
    <source>
        <dbReference type="ARBA" id="ARBA00005119"/>
    </source>
</evidence>
<evidence type="ECO:0000256" key="9">
    <source>
        <dbReference type="ARBA" id="ARBA00022692"/>
    </source>
</evidence>
<evidence type="ECO:0000256" key="2">
    <source>
        <dbReference type="ARBA" id="ARBA00004141"/>
    </source>
</evidence>
<evidence type="ECO:0000256" key="4">
    <source>
        <dbReference type="ARBA" id="ARBA00005189"/>
    </source>
</evidence>
<comment type="pathway">
    <text evidence="4">Lipid metabolism.</text>
</comment>
<keyword evidence="13 16" id="KW-0472">Membrane</keyword>
<evidence type="ECO:0000256" key="11">
    <source>
        <dbReference type="ARBA" id="ARBA00022989"/>
    </source>
</evidence>
<evidence type="ECO:0000313" key="19">
    <source>
        <dbReference type="EMBL" id="ANM86845.1"/>
    </source>
</evidence>
<dbReference type="EMBL" id="KT984625">
    <property type="protein sequence ID" value="ANM86845.1"/>
    <property type="molecule type" value="mRNA"/>
</dbReference>
<dbReference type="EC" id="2.7.7.41" evidence="6 16"/>
<keyword evidence="11 16" id="KW-1133">Transmembrane helix</keyword>
<proteinExistence type="evidence at transcript level"/>
<evidence type="ECO:0000256" key="1">
    <source>
        <dbReference type="ARBA" id="ARBA00001698"/>
    </source>
</evidence>
<evidence type="ECO:0000256" key="18">
    <source>
        <dbReference type="SAM" id="MobiDB-lite"/>
    </source>
</evidence>
<feature type="transmembrane region" description="Helical" evidence="16">
    <location>
        <begin position="207"/>
        <end position="228"/>
    </location>
</feature>
<dbReference type="PANTHER" id="PTHR13773">
    <property type="entry name" value="PHOSPHATIDATE CYTIDYLYLTRANSFERASE"/>
    <property type="match status" value="1"/>
</dbReference>
<dbReference type="UniPathway" id="UPA00557">
    <property type="reaction ID" value="UER00614"/>
</dbReference>
<evidence type="ECO:0000256" key="5">
    <source>
        <dbReference type="ARBA" id="ARBA00010185"/>
    </source>
</evidence>
<dbReference type="GO" id="GO:0004605">
    <property type="term" value="F:phosphatidate cytidylyltransferase activity"/>
    <property type="evidence" value="ECO:0007669"/>
    <property type="project" value="UniProtKB-UniRule"/>
</dbReference>
<comment type="subcellular location">
    <subcellularLocation>
        <location evidence="2">Membrane</location>
        <topology evidence="2">Multi-pass membrane protein</topology>
    </subcellularLocation>
</comment>
<evidence type="ECO:0000256" key="13">
    <source>
        <dbReference type="ARBA" id="ARBA00023136"/>
    </source>
</evidence>
<keyword evidence="8 16" id="KW-0808">Transferase</keyword>
<comment type="catalytic activity">
    <reaction evidence="1 16 17">
        <text>a 1,2-diacyl-sn-glycero-3-phosphate + CTP + H(+) = a CDP-1,2-diacyl-sn-glycerol + diphosphate</text>
        <dbReference type="Rhea" id="RHEA:16229"/>
        <dbReference type="ChEBI" id="CHEBI:15378"/>
        <dbReference type="ChEBI" id="CHEBI:33019"/>
        <dbReference type="ChEBI" id="CHEBI:37563"/>
        <dbReference type="ChEBI" id="CHEBI:58332"/>
        <dbReference type="ChEBI" id="CHEBI:58608"/>
        <dbReference type="EC" id="2.7.7.41"/>
    </reaction>
</comment>
<dbReference type="PANTHER" id="PTHR13773:SF8">
    <property type="entry name" value="PHOSPHATIDATE CYTIDYLYLTRANSFERASE, PHOTORECEPTOR-SPECIFIC"/>
    <property type="match status" value="1"/>
</dbReference>
<evidence type="ECO:0000256" key="8">
    <source>
        <dbReference type="ARBA" id="ARBA00022679"/>
    </source>
</evidence>
<feature type="transmembrane region" description="Helical" evidence="16">
    <location>
        <begin position="321"/>
        <end position="343"/>
    </location>
</feature>
<feature type="compositionally biased region" description="Acidic residues" evidence="18">
    <location>
        <begin position="14"/>
        <end position="27"/>
    </location>
</feature>
<keyword evidence="15 16" id="KW-1208">Phospholipid metabolism</keyword>
<comment type="similarity">
    <text evidence="5 16 17">Belongs to the CDS family.</text>
</comment>
<dbReference type="PROSITE" id="PS01315">
    <property type="entry name" value="CDS"/>
    <property type="match status" value="1"/>
</dbReference>
<evidence type="ECO:0000256" key="12">
    <source>
        <dbReference type="ARBA" id="ARBA00023098"/>
    </source>
</evidence>
<keyword evidence="10 16" id="KW-0548">Nucleotidyltransferase</keyword>
<sequence length="422" mass="48440">MRRKVTQQIKDDTASDDADTSMDEDQEVVVSLQPQEEPKKSPPESKWKNFVVRTTFTCLMIGLFALIIAAGHVVTLFFIFLVQFFMFREVVTLSTKRGLDRRLAGFRRFTGLKALKWMNWWYLFATLFFFHGLFLMPQLRNIPYVGHFMKYHSFYSLMLYVLGFVMFVLSLQRGKLRGQFSQFAFTHMALLLIVVLSSALVRNVFHGMIWFLLPCSLIVINDICAYLFGFFMGRTPLIKLSPKKTWEGFIGGLFSTMVGAFFLARFLSMFDHMICPKNNLVMFERLSCPRPAVFIPQAYHVPSVISSLVPFLGPEVTIMPFQIHAMALGLFASIIAPFGGFFASGFKRAFDLKDFGSSIPGHGGITDRMDCQSLMGFFSWVYFINFVQESIVPLDEILEMVFSLSQNDKMELYNALQKHLEL</sequence>
<feature type="region of interest" description="Disordered" evidence="18">
    <location>
        <begin position="1"/>
        <end position="45"/>
    </location>
</feature>
<feature type="transmembrane region" description="Helical" evidence="16">
    <location>
        <begin position="249"/>
        <end position="270"/>
    </location>
</feature>